<dbReference type="Proteomes" id="UP001302349">
    <property type="component" value="Chromosome"/>
</dbReference>
<evidence type="ECO:0000313" key="1">
    <source>
        <dbReference type="EMBL" id="WOK07307.1"/>
    </source>
</evidence>
<proteinExistence type="predicted"/>
<name>A0ABZ0IQI3_9BACT</name>
<dbReference type="PROSITE" id="PS51257">
    <property type="entry name" value="PROKAR_LIPOPROTEIN"/>
    <property type="match status" value="1"/>
</dbReference>
<protein>
    <recommendedName>
        <fullName evidence="3">Lipoprotein</fullName>
    </recommendedName>
</protein>
<evidence type="ECO:0008006" key="3">
    <source>
        <dbReference type="Google" id="ProtNLM"/>
    </source>
</evidence>
<organism evidence="1 2">
    <name type="scientific">Imperialibacter roseus</name>
    <dbReference type="NCBI Taxonomy" id="1324217"/>
    <lineage>
        <taxon>Bacteria</taxon>
        <taxon>Pseudomonadati</taxon>
        <taxon>Bacteroidota</taxon>
        <taxon>Cytophagia</taxon>
        <taxon>Cytophagales</taxon>
        <taxon>Flammeovirgaceae</taxon>
        <taxon>Imperialibacter</taxon>
    </lineage>
</organism>
<reference evidence="1 2" key="1">
    <citation type="journal article" date="2023" name="Microbiol. Resour. Announc.">
        <title>Complete Genome Sequence of Imperialibacter roseus strain P4T.</title>
        <authorList>
            <person name="Tizabi D.R."/>
            <person name="Bachvaroff T."/>
            <person name="Hill R.T."/>
        </authorList>
    </citation>
    <scope>NUCLEOTIDE SEQUENCE [LARGE SCALE GENOMIC DNA]</scope>
    <source>
        <strain evidence="1 2">P4T</strain>
    </source>
</reference>
<sequence>MKLGKKTNHWQILLFLLTGTLLLSCLGEVEPYEKEPAVKVRFFNIDSLQKINSAIAAIDTAVKHLTTEKTALTTQLSALNTSLTSLNKQITEGNNDLIPERDSVQAAIAEARARQTEITTEQAALAAAKTPLTKTAAAINKGTILITSITANGNKVSYSDSANIFSLPLNMNTSSQVYYFEIAGKVDSMELTYSFVEDLTARSYTRLIGTNIERTDDKFSFDSVKVYCKALPDPCLSTKTTINVYF</sequence>
<dbReference type="EMBL" id="CP136051">
    <property type="protein sequence ID" value="WOK07307.1"/>
    <property type="molecule type" value="Genomic_DNA"/>
</dbReference>
<evidence type="ECO:0000313" key="2">
    <source>
        <dbReference type="Proteomes" id="UP001302349"/>
    </source>
</evidence>
<accession>A0ABZ0IQI3</accession>
<dbReference type="RefSeq" id="WP_317489992.1">
    <property type="nucleotide sequence ID" value="NZ_CP136051.1"/>
</dbReference>
<gene>
    <name evidence="1" type="ORF">RT717_01555</name>
</gene>
<keyword evidence="2" id="KW-1185">Reference proteome</keyword>